<evidence type="ECO:0000313" key="4">
    <source>
        <dbReference type="Proteomes" id="UP000567179"/>
    </source>
</evidence>
<evidence type="ECO:0000259" key="2">
    <source>
        <dbReference type="Pfam" id="PF24883"/>
    </source>
</evidence>
<accession>A0A8H5ESE4</accession>
<sequence length="1146" mass="130565">MSVLAGATNITINNGIFNAVSTTVSNVGAQDDIVALLHSHSATAGLLDARERFDAPKCDEGTRTSMILGMKKFVQDGGAGSSPALYWLHGPAGVGKSALAQSLSLELKSEGDHAASFFFSRTSPGRNNGDQLIATLAYQLATNVPSLQPFMSKVVKKNPAILTASNAVQMQTLIIDPINKWQKKYHWSVKRWAHKIFHSNKKLHPRLILVDGLDECNDRNVQRDLILCIALAVRRLLIPFRFVIASRPESHILATFELNPAFQGLNGVTVIKKNLGDDEDADEHITTFLLQEFAEIRRVHPIRDSLPEQWPRPDQIEQLVSKSSKGFIYPATVIRYIKMDYNRPDECLERILGLSEIPTFDKPYEPLDLLYRYIFESVPEANKPSVHNIFHFLVLPSTWDGVTNCRIIEQHFGYKRNHVQHVLHDLLCLVTFTDDGCIKVLHASLPDFLLDQSRSGPLYIDVSDAHTTIAASYLLDIIRSDELPKSQVNFLREHMMQANLSNSLISNRILQVDLVSWYRELCGRWLNVPLDNSSSQHAGSQSPHDWLSRSDMKFPEYRRPDAGQSLPQADIKGVAFMVAYLLVVGGPQQYIETEIASIKGYARQICPVIASGHLVYEELIPAMIPLFQKWNSSIYDEYINYIFAFEVAPSLYQIREDIFELCFLMMVLFCGIDIIHVPRQQGSEKKIKPIKPITWADIVRNLGDEDNADQRIMTFLLKEFAEIRRIHPLRDFMPEQWPLPDQIEQLVLHSSKRFIYPATVIQYINMPNNRPDECLERILGLSTIPTSDERYAPLDDLYRHIFESVPEVNKTSIHEIFHFLVLPNTWGDIKYTSTMIEGHFDYKPRHVQHVLHDLLCLVVFTHDGYIKVLHASLLDFLLDQSRSGPLYIDPGDAFSTIAAGCLLDVICTNALPDHDMFVGSLKHLMQAKWSNTLIHHRILKMDLVSWYKRFCYEKLEIPDVKSPHARSWSQYTALDWIKLRYLADIKSSASGIRAGLYTLQHPSETIALALSFMLLYLLVVAMKNGTEQYLRYQIAGIKAYVLQICPFLSSGHAVDELIQAMTLLFRRWTKTLFHEHISHILAFEVAASQYQIRQDIFELHFLMIVPFCGVNKPLALQLIRTKEENESTKAIDWADVVQVRAKSNSC</sequence>
<comment type="caution">
    <text evidence="3">The sequence shown here is derived from an EMBL/GenBank/DDBJ whole genome shotgun (WGS) entry which is preliminary data.</text>
</comment>
<dbReference type="InterPro" id="IPR027417">
    <property type="entry name" value="P-loop_NTPase"/>
</dbReference>
<dbReference type="EMBL" id="JAACJJ010000057">
    <property type="protein sequence ID" value="KAF5310649.1"/>
    <property type="molecule type" value="Genomic_DNA"/>
</dbReference>
<dbReference type="SUPFAM" id="SSF52540">
    <property type="entry name" value="P-loop containing nucleoside triphosphate hydrolases"/>
    <property type="match status" value="1"/>
</dbReference>
<gene>
    <name evidence="3" type="ORF">D9619_007707</name>
</gene>
<dbReference type="AlphaFoldDB" id="A0A8H5ESE4"/>
<feature type="domain" description="Nephrocystin 3-like N-terminal" evidence="2">
    <location>
        <begin position="79"/>
        <end position="247"/>
    </location>
</feature>
<reference evidence="3 4" key="1">
    <citation type="journal article" date="2020" name="ISME J.">
        <title>Uncovering the hidden diversity of litter-decomposition mechanisms in mushroom-forming fungi.</title>
        <authorList>
            <person name="Floudas D."/>
            <person name="Bentzer J."/>
            <person name="Ahren D."/>
            <person name="Johansson T."/>
            <person name="Persson P."/>
            <person name="Tunlid A."/>
        </authorList>
    </citation>
    <scope>NUCLEOTIDE SEQUENCE [LARGE SCALE GENOMIC DNA]</scope>
    <source>
        <strain evidence="3 4">CBS 101986</strain>
    </source>
</reference>
<protein>
    <recommendedName>
        <fullName evidence="2">Nephrocystin 3-like N-terminal domain-containing protein</fullName>
    </recommendedName>
</protein>
<organism evidence="3 4">
    <name type="scientific">Psilocybe cf. subviscida</name>
    <dbReference type="NCBI Taxonomy" id="2480587"/>
    <lineage>
        <taxon>Eukaryota</taxon>
        <taxon>Fungi</taxon>
        <taxon>Dikarya</taxon>
        <taxon>Basidiomycota</taxon>
        <taxon>Agaricomycotina</taxon>
        <taxon>Agaricomycetes</taxon>
        <taxon>Agaricomycetidae</taxon>
        <taxon>Agaricales</taxon>
        <taxon>Agaricineae</taxon>
        <taxon>Strophariaceae</taxon>
        <taxon>Psilocybe</taxon>
    </lineage>
</organism>
<dbReference type="InterPro" id="IPR056884">
    <property type="entry name" value="NPHP3-like_N"/>
</dbReference>
<dbReference type="Gene3D" id="3.40.50.300">
    <property type="entry name" value="P-loop containing nucleotide triphosphate hydrolases"/>
    <property type="match status" value="1"/>
</dbReference>
<evidence type="ECO:0000256" key="1">
    <source>
        <dbReference type="ARBA" id="ARBA00022737"/>
    </source>
</evidence>
<dbReference type="PANTHER" id="PTHR10039">
    <property type="entry name" value="AMELOGENIN"/>
    <property type="match status" value="1"/>
</dbReference>
<name>A0A8H5ESE4_9AGAR</name>
<keyword evidence="4" id="KW-1185">Reference proteome</keyword>
<evidence type="ECO:0000313" key="3">
    <source>
        <dbReference type="EMBL" id="KAF5310649.1"/>
    </source>
</evidence>
<dbReference type="OrthoDB" id="4760524at2759"/>
<proteinExistence type="predicted"/>
<dbReference type="Proteomes" id="UP000567179">
    <property type="component" value="Unassembled WGS sequence"/>
</dbReference>
<keyword evidence="1" id="KW-0677">Repeat</keyword>
<dbReference type="PANTHER" id="PTHR10039:SF14">
    <property type="entry name" value="NACHT DOMAIN-CONTAINING PROTEIN"/>
    <property type="match status" value="1"/>
</dbReference>
<dbReference type="Pfam" id="PF24883">
    <property type="entry name" value="NPHP3_N"/>
    <property type="match status" value="1"/>
</dbReference>